<organism evidence="3 4">
    <name type="scientific">Flagellimonas algicola</name>
    <dbReference type="NCBI Taxonomy" id="2583815"/>
    <lineage>
        <taxon>Bacteria</taxon>
        <taxon>Pseudomonadati</taxon>
        <taxon>Bacteroidota</taxon>
        <taxon>Flavobacteriia</taxon>
        <taxon>Flavobacteriales</taxon>
        <taxon>Flavobacteriaceae</taxon>
        <taxon>Flagellimonas</taxon>
    </lineage>
</organism>
<protein>
    <submittedName>
        <fullName evidence="3">DUF4369 domain-containing protein</fullName>
    </submittedName>
</protein>
<dbReference type="Pfam" id="PF14289">
    <property type="entry name" value="DUF4369"/>
    <property type="match status" value="1"/>
</dbReference>
<evidence type="ECO:0000259" key="2">
    <source>
        <dbReference type="Pfam" id="PF14289"/>
    </source>
</evidence>
<dbReference type="Proteomes" id="UP000751614">
    <property type="component" value="Unassembled WGS sequence"/>
</dbReference>
<feature type="signal peptide" evidence="1">
    <location>
        <begin position="1"/>
        <end position="20"/>
    </location>
</feature>
<keyword evidence="4" id="KW-1185">Reference proteome</keyword>
<keyword evidence="1" id="KW-0732">Signal</keyword>
<feature type="chain" id="PRO_5045424839" evidence="1">
    <location>
        <begin position="21"/>
        <end position="231"/>
    </location>
</feature>
<dbReference type="RefSeq" id="WP_138839188.1">
    <property type="nucleotide sequence ID" value="NZ_VCNI01000005.1"/>
</dbReference>
<reference evidence="3 4" key="1">
    <citation type="submission" date="2019-05" db="EMBL/GenBank/DDBJ databases">
        <title>Flagellimonas sp. AsT0115, sp. nov., isolated from a marine red algae, Asparagopsis taxiformis.</title>
        <authorList>
            <person name="Kim J."/>
            <person name="Jeong S.E."/>
            <person name="Jeon C.O."/>
        </authorList>
    </citation>
    <scope>NUCLEOTIDE SEQUENCE [LARGE SCALE GENOMIC DNA]</scope>
    <source>
        <strain evidence="3 4">AsT0115</strain>
    </source>
</reference>
<proteinExistence type="predicted"/>
<evidence type="ECO:0000256" key="1">
    <source>
        <dbReference type="SAM" id="SignalP"/>
    </source>
</evidence>
<gene>
    <name evidence="3" type="ORF">FGG15_18635</name>
</gene>
<feature type="domain" description="DUF4369" evidence="2">
    <location>
        <begin position="25"/>
        <end position="124"/>
    </location>
</feature>
<sequence>MKRILSVLTLLVLLISCASKTENTMTVSGNIKGLKKGTLYLQHFKDSNLVVLDSVEIQGDGNFVFAHELEEPDVFYLYLNKQDNNELNDRITFFGESGNITINTNWNTFDLNPEISGSNSNKKLEEFNSMMSQFGIRELELFQLVAQPEFQEDSLKQDSIQRLIDRNVLGTYRYALNFGLINGDSYVTPYLMTTVADVVNPIYLDSVYKVLEPNVASSKYGKILRAQLDGQ</sequence>
<accession>A0ABY2WG92</accession>
<evidence type="ECO:0000313" key="3">
    <source>
        <dbReference type="EMBL" id="TMU50567.1"/>
    </source>
</evidence>
<dbReference type="EMBL" id="VCNI01000005">
    <property type="protein sequence ID" value="TMU50567.1"/>
    <property type="molecule type" value="Genomic_DNA"/>
</dbReference>
<name>A0ABY2WG92_9FLAO</name>
<evidence type="ECO:0000313" key="4">
    <source>
        <dbReference type="Proteomes" id="UP000751614"/>
    </source>
</evidence>
<dbReference type="InterPro" id="IPR025380">
    <property type="entry name" value="DUF4369"/>
</dbReference>
<comment type="caution">
    <text evidence="3">The sequence shown here is derived from an EMBL/GenBank/DDBJ whole genome shotgun (WGS) entry which is preliminary data.</text>
</comment>
<dbReference type="PROSITE" id="PS51257">
    <property type="entry name" value="PROKAR_LIPOPROTEIN"/>
    <property type="match status" value="1"/>
</dbReference>